<feature type="transmembrane region" description="Helical" evidence="2">
    <location>
        <begin position="77"/>
        <end position="97"/>
    </location>
</feature>
<feature type="region of interest" description="Disordered" evidence="1">
    <location>
        <begin position="13"/>
        <end position="32"/>
    </location>
</feature>
<sequence>MADIIQFPAVTKSKDKACSPAPGRRSASQLPANGSSVRQIIWVLTVLCWPLLRFSLVCDVLFQLLRALVLWDKPGAHAGWTFLLHYAFFCYLTWFVAYGNPDQSR</sequence>
<reference evidence="3 4" key="1">
    <citation type="submission" date="2019-06" db="EMBL/GenBank/DDBJ databases">
        <title>Genome sequence of Janthinobacterium lividum UCD_MED1.</title>
        <authorList>
            <person name="De Leon M.E."/>
            <person name="Jospin G."/>
        </authorList>
    </citation>
    <scope>NUCLEOTIDE SEQUENCE [LARGE SCALE GENOMIC DNA]</scope>
    <source>
        <strain evidence="3 4">UCD_MED1</strain>
    </source>
</reference>
<comment type="caution">
    <text evidence="3">The sequence shown here is derived from an EMBL/GenBank/DDBJ whole genome shotgun (WGS) entry which is preliminary data.</text>
</comment>
<organism evidence="3 4">
    <name type="scientific">Janthinobacterium lividum</name>
    <dbReference type="NCBI Taxonomy" id="29581"/>
    <lineage>
        <taxon>Bacteria</taxon>
        <taxon>Pseudomonadati</taxon>
        <taxon>Pseudomonadota</taxon>
        <taxon>Betaproteobacteria</taxon>
        <taxon>Burkholderiales</taxon>
        <taxon>Oxalobacteraceae</taxon>
        <taxon>Janthinobacterium</taxon>
    </lineage>
</organism>
<name>A0A5C4NW79_9BURK</name>
<gene>
    <name evidence="3" type="ORF">FHI69_02795</name>
</gene>
<evidence type="ECO:0000313" key="4">
    <source>
        <dbReference type="Proteomes" id="UP000305681"/>
    </source>
</evidence>
<keyword evidence="2" id="KW-1133">Transmembrane helix</keyword>
<evidence type="ECO:0000313" key="3">
    <source>
        <dbReference type="EMBL" id="TNC78240.1"/>
    </source>
</evidence>
<keyword evidence="2" id="KW-0812">Transmembrane</keyword>
<dbReference type="Pfam" id="PF17394">
    <property type="entry name" value="KleE"/>
    <property type="match status" value="1"/>
</dbReference>
<dbReference type="AlphaFoldDB" id="A0A5C4NW79"/>
<protein>
    <submittedName>
        <fullName evidence="3">Protein kleE</fullName>
    </submittedName>
</protein>
<evidence type="ECO:0000256" key="1">
    <source>
        <dbReference type="SAM" id="MobiDB-lite"/>
    </source>
</evidence>
<dbReference type="Proteomes" id="UP000305681">
    <property type="component" value="Unassembled WGS sequence"/>
</dbReference>
<dbReference type="InterPro" id="IPR035362">
    <property type="entry name" value="KleE"/>
</dbReference>
<dbReference type="EMBL" id="VDGE01000001">
    <property type="protein sequence ID" value="TNC78240.1"/>
    <property type="molecule type" value="Genomic_DNA"/>
</dbReference>
<evidence type="ECO:0000256" key="2">
    <source>
        <dbReference type="SAM" id="Phobius"/>
    </source>
</evidence>
<feature type="transmembrane region" description="Helical" evidence="2">
    <location>
        <begin position="40"/>
        <end position="65"/>
    </location>
</feature>
<accession>A0A5C4NW79</accession>
<proteinExistence type="predicted"/>
<keyword evidence="2" id="KW-0472">Membrane</keyword>
<dbReference type="RefSeq" id="WP_139089406.1">
    <property type="nucleotide sequence ID" value="NZ_VDGE01000001.1"/>
</dbReference>